<evidence type="ECO:0000313" key="13">
    <source>
        <dbReference type="Proteomes" id="UP000283509"/>
    </source>
</evidence>
<evidence type="ECO:0000259" key="11">
    <source>
        <dbReference type="Pfam" id="PF25137"/>
    </source>
</evidence>
<feature type="domain" description="Fe-containing alcohol dehydrogenase-like C-terminal" evidence="11">
    <location>
        <begin position="184"/>
        <end position="371"/>
    </location>
</feature>
<evidence type="ECO:0000256" key="2">
    <source>
        <dbReference type="ARBA" id="ARBA00004173"/>
    </source>
</evidence>
<sequence length="373" mass="40033">MACSTVRYGPGVTKEIGQDLEAMGAKRVLIMTDKTLAQMSPVGVVVNSLTIYNVNFSVFDDVRIEPTDVSGRGICYGHMQGGHLYASDPEADFLDYVNPPIGKGKPVTAKLSPLIAVPTTAGTGSETTGVAIFDYEPLKAKTGIANRALRPTLGIIDPLHTLLMPERVAAYSGEPSAAPGIPKAQTPISDVWSIHALGVLAKYFKRSVYNADDVEARSKMHLASTFAGVGFGNAGVHLCHGMSYPIAGNVRNFLPSDYECDHPIIPHGLSVVMTAPAVFQFTASMCPERHIEAAKVLGKDVTNVKREDAGPVLADVLREFMHDMKVDNGLEALGYTTDDIPALVKGTLPQHRVTKLAPREQSEEDLAALLRIQ</sequence>
<name>A0A3R7M1W9_PENVA</name>
<evidence type="ECO:0000256" key="4">
    <source>
        <dbReference type="ARBA" id="ARBA00013182"/>
    </source>
</evidence>
<evidence type="ECO:0000256" key="1">
    <source>
        <dbReference type="ARBA" id="ARBA00000813"/>
    </source>
</evidence>
<dbReference type="InterPro" id="IPR056798">
    <property type="entry name" value="ADH_Fe_C"/>
</dbReference>
<keyword evidence="5" id="KW-0809">Transit peptide</keyword>
<dbReference type="InterPro" id="IPR039697">
    <property type="entry name" value="Alcohol_dehydrogenase_Fe"/>
</dbReference>
<proteinExistence type="inferred from homology"/>
<dbReference type="EC" id="1.1.99.24" evidence="4"/>
<evidence type="ECO:0000256" key="6">
    <source>
        <dbReference type="ARBA" id="ARBA00023002"/>
    </source>
</evidence>
<comment type="catalytic activity">
    <reaction evidence="1">
        <text>(S)-3-hydroxybutanoate + 2-oxoglutarate = (R)-2-hydroxyglutarate + acetoacetate</text>
        <dbReference type="Rhea" id="RHEA:23048"/>
        <dbReference type="ChEBI" id="CHEBI:11047"/>
        <dbReference type="ChEBI" id="CHEBI:13705"/>
        <dbReference type="ChEBI" id="CHEBI:15801"/>
        <dbReference type="ChEBI" id="CHEBI:16810"/>
        <dbReference type="EC" id="1.1.99.24"/>
    </reaction>
</comment>
<dbReference type="Pfam" id="PF25137">
    <property type="entry name" value="ADH_Fe_C"/>
    <property type="match status" value="1"/>
</dbReference>
<evidence type="ECO:0000256" key="9">
    <source>
        <dbReference type="ARBA" id="ARBA00049496"/>
    </source>
</evidence>
<feature type="domain" description="Alcohol dehydrogenase iron-type/glycerol dehydrogenase GldA" evidence="10">
    <location>
        <begin position="5"/>
        <end position="68"/>
    </location>
</feature>
<dbReference type="GO" id="GO:0046872">
    <property type="term" value="F:metal ion binding"/>
    <property type="evidence" value="ECO:0007669"/>
    <property type="project" value="InterPro"/>
</dbReference>
<evidence type="ECO:0000256" key="5">
    <source>
        <dbReference type="ARBA" id="ARBA00022946"/>
    </source>
</evidence>
<organism evidence="12 13">
    <name type="scientific">Penaeus vannamei</name>
    <name type="common">Whiteleg shrimp</name>
    <name type="synonym">Litopenaeus vannamei</name>
    <dbReference type="NCBI Taxonomy" id="6689"/>
    <lineage>
        <taxon>Eukaryota</taxon>
        <taxon>Metazoa</taxon>
        <taxon>Ecdysozoa</taxon>
        <taxon>Arthropoda</taxon>
        <taxon>Crustacea</taxon>
        <taxon>Multicrustacea</taxon>
        <taxon>Malacostraca</taxon>
        <taxon>Eumalacostraca</taxon>
        <taxon>Eucarida</taxon>
        <taxon>Decapoda</taxon>
        <taxon>Dendrobranchiata</taxon>
        <taxon>Penaeoidea</taxon>
        <taxon>Penaeidae</taxon>
        <taxon>Penaeus</taxon>
    </lineage>
</organism>
<comment type="catalytic activity">
    <reaction evidence="9">
        <text>4-hydroxybutanoate + 2-oxoglutarate = (R)-2-hydroxyglutarate + succinate semialdehyde</text>
        <dbReference type="Rhea" id="RHEA:24734"/>
        <dbReference type="ChEBI" id="CHEBI:15801"/>
        <dbReference type="ChEBI" id="CHEBI:16724"/>
        <dbReference type="ChEBI" id="CHEBI:16810"/>
        <dbReference type="ChEBI" id="CHEBI:57706"/>
        <dbReference type="EC" id="1.1.99.24"/>
    </reaction>
</comment>
<dbReference type="EMBL" id="QCYY01002554">
    <property type="protein sequence ID" value="ROT69537.1"/>
    <property type="molecule type" value="Genomic_DNA"/>
</dbReference>
<keyword evidence="13" id="KW-1185">Reference proteome</keyword>
<feature type="domain" description="Alcohol dehydrogenase iron-type/glycerol dehydrogenase GldA" evidence="10">
    <location>
        <begin position="93"/>
        <end position="158"/>
    </location>
</feature>
<comment type="subcellular location">
    <subcellularLocation>
        <location evidence="2">Mitochondrion</location>
    </subcellularLocation>
</comment>
<dbReference type="SUPFAM" id="SSF56796">
    <property type="entry name" value="Dehydroquinate synthase-like"/>
    <property type="match status" value="1"/>
</dbReference>
<reference evidence="12 13" key="2">
    <citation type="submission" date="2019-01" db="EMBL/GenBank/DDBJ databases">
        <title>The decoding of complex shrimp genome reveals the adaptation for benthos swimmer, frequently molting mechanism and breeding impact on genome.</title>
        <authorList>
            <person name="Sun Y."/>
            <person name="Gao Y."/>
            <person name="Yu Y."/>
        </authorList>
    </citation>
    <scope>NUCLEOTIDE SEQUENCE [LARGE SCALE GENOMIC DNA]</scope>
    <source>
        <tissue evidence="12">Muscle</tissue>
    </source>
</reference>
<evidence type="ECO:0000256" key="8">
    <source>
        <dbReference type="ARBA" id="ARBA00024921"/>
    </source>
</evidence>
<dbReference type="InterPro" id="IPR001670">
    <property type="entry name" value="ADH_Fe/GldA"/>
</dbReference>
<dbReference type="Pfam" id="PF00465">
    <property type="entry name" value="Fe-ADH"/>
    <property type="match status" value="2"/>
</dbReference>
<dbReference type="GO" id="GO:0004022">
    <property type="term" value="F:alcohol dehydrogenase (NAD+) activity"/>
    <property type="evidence" value="ECO:0007669"/>
    <property type="project" value="InterPro"/>
</dbReference>
<dbReference type="Gene3D" id="3.40.50.1970">
    <property type="match status" value="2"/>
</dbReference>
<dbReference type="Proteomes" id="UP000283509">
    <property type="component" value="Unassembled WGS sequence"/>
</dbReference>
<dbReference type="Gene3D" id="1.20.1090.10">
    <property type="entry name" value="Dehydroquinate synthase-like - alpha domain"/>
    <property type="match status" value="1"/>
</dbReference>
<dbReference type="CDD" id="cd08190">
    <property type="entry name" value="HOT"/>
    <property type="match status" value="1"/>
</dbReference>
<dbReference type="PANTHER" id="PTHR11496:SF83">
    <property type="entry name" value="HYDROXYACID-OXOACID TRANSHYDROGENASE, MITOCHONDRIAL"/>
    <property type="match status" value="1"/>
</dbReference>
<dbReference type="STRING" id="6689.A0A3R7M1W9"/>
<protein>
    <recommendedName>
        <fullName evidence="4">hydroxyacid-oxoacid transhydrogenase</fullName>
        <ecNumber evidence="4">1.1.99.24</ecNumber>
    </recommendedName>
</protein>
<gene>
    <name evidence="12" type="ORF">C7M84_012231</name>
</gene>
<dbReference type="GO" id="GO:0047988">
    <property type="term" value="F:hydroxyacid-oxoacid transhydrogenase activity"/>
    <property type="evidence" value="ECO:0007669"/>
    <property type="project" value="UniProtKB-EC"/>
</dbReference>
<keyword evidence="6" id="KW-0560">Oxidoreductase</keyword>
<reference evidence="12 13" key="1">
    <citation type="submission" date="2018-04" db="EMBL/GenBank/DDBJ databases">
        <authorList>
            <person name="Zhang X."/>
            <person name="Yuan J."/>
            <person name="Li F."/>
            <person name="Xiang J."/>
        </authorList>
    </citation>
    <scope>NUCLEOTIDE SEQUENCE [LARGE SCALE GENOMIC DNA]</scope>
    <source>
        <tissue evidence="12">Muscle</tissue>
    </source>
</reference>
<keyword evidence="7" id="KW-0496">Mitochondrion</keyword>
<comment type="function">
    <text evidence="8">Catalyzes the cofactor-independent reversible oxidation of gamma-hydroxybutyrate (GHB) to succinic semialdehyde (SSA) coupled to reduction of 2-ketoglutarate (2-KG) to D-2-hydroxyglutarate (D-2-HG). L-3-hydroxybutyrate (L-3-OHB) is also a substrate for HOT when using 2-KG as hydrogen acceptor, resulting in the formation of D-2-HG.</text>
</comment>
<dbReference type="InterPro" id="IPR042157">
    <property type="entry name" value="HOT"/>
</dbReference>
<evidence type="ECO:0000256" key="7">
    <source>
        <dbReference type="ARBA" id="ARBA00023128"/>
    </source>
</evidence>
<evidence type="ECO:0000259" key="10">
    <source>
        <dbReference type="Pfam" id="PF00465"/>
    </source>
</evidence>
<dbReference type="PANTHER" id="PTHR11496">
    <property type="entry name" value="ALCOHOL DEHYDROGENASE"/>
    <property type="match status" value="1"/>
</dbReference>
<dbReference type="GO" id="GO:0005739">
    <property type="term" value="C:mitochondrion"/>
    <property type="evidence" value="ECO:0007669"/>
    <property type="project" value="UniProtKB-SubCell"/>
</dbReference>
<evidence type="ECO:0000256" key="3">
    <source>
        <dbReference type="ARBA" id="ARBA00010005"/>
    </source>
</evidence>
<comment type="caution">
    <text evidence="12">The sequence shown here is derived from an EMBL/GenBank/DDBJ whole genome shotgun (WGS) entry which is preliminary data.</text>
</comment>
<evidence type="ECO:0000313" key="12">
    <source>
        <dbReference type="EMBL" id="ROT69537.1"/>
    </source>
</evidence>
<accession>A0A3R7M1W9</accession>
<dbReference type="AlphaFoldDB" id="A0A3R7M1W9"/>
<dbReference type="OrthoDB" id="339764at2759"/>
<comment type="similarity">
    <text evidence="3">Belongs to the iron-containing alcohol dehydrogenase family. Hydroxyacid-oxoacid transhydrogenase subfamily.</text>
</comment>